<dbReference type="AlphaFoldDB" id="A0A1H8RMV8"/>
<evidence type="ECO:0000313" key="1">
    <source>
        <dbReference type="EMBL" id="SEO67627.1"/>
    </source>
</evidence>
<keyword evidence="2" id="KW-1185">Reference proteome</keyword>
<dbReference type="Proteomes" id="UP000199126">
    <property type="component" value="Unassembled WGS sequence"/>
</dbReference>
<gene>
    <name evidence="1" type="ORF">SAMN04487948_104121</name>
</gene>
<sequence length="54" mass="5949">MLGSGNQNDSLSSCEWYGTQVECELCGEVRTCTERCSMVTCRECQADLLPPTRG</sequence>
<proteinExistence type="predicted"/>
<evidence type="ECO:0000313" key="2">
    <source>
        <dbReference type="Proteomes" id="UP000199126"/>
    </source>
</evidence>
<dbReference type="EMBL" id="FODV01000004">
    <property type="protein sequence ID" value="SEO67627.1"/>
    <property type="molecule type" value="Genomic_DNA"/>
</dbReference>
<name>A0A1H8RMV8_9EURY</name>
<organism evidence="1 2">
    <name type="scientific">Halogranum amylolyticum</name>
    <dbReference type="NCBI Taxonomy" id="660520"/>
    <lineage>
        <taxon>Archaea</taxon>
        <taxon>Methanobacteriati</taxon>
        <taxon>Methanobacteriota</taxon>
        <taxon>Stenosarchaea group</taxon>
        <taxon>Halobacteria</taxon>
        <taxon>Halobacteriales</taxon>
        <taxon>Haloferacaceae</taxon>
    </lineage>
</organism>
<accession>A0A1H8RMV8</accession>
<reference evidence="2" key="1">
    <citation type="submission" date="2016-10" db="EMBL/GenBank/DDBJ databases">
        <authorList>
            <person name="Varghese N."/>
            <person name="Submissions S."/>
        </authorList>
    </citation>
    <scope>NUCLEOTIDE SEQUENCE [LARGE SCALE GENOMIC DNA]</scope>
    <source>
        <strain evidence="2">CGMCC 1.10121</strain>
    </source>
</reference>
<protein>
    <submittedName>
        <fullName evidence="1">Uncharacterized protein</fullName>
    </submittedName>
</protein>